<dbReference type="EMBL" id="ML170167">
    <property type="protein sequence ID" value="TDL24185.1"/>
    <property type="molecule type" value="Genomic_DNA"/>
</dbReference>
<dbReference type="InterPro" id="IPR042184">
    <property type="entry name" value="YqeY/Aim41_N"/>
</dbReference>
<dbReference type="PANTHER" id="PTHR28055:SF1">
    <property type="entry name" value="ALTERED INHERITANCE OF MITOCHONDRIA PROTEIN 41, MITOCHONDRIAL"/>
    <property type="match status" value="1"/>
</dbReference>
<keyword evidence="1" id="KW-0496">Mitochondrion</keyword>
<name>A0A4Y7Q9P9_9AGAM</name>
<dbReference type="STRING" id="50990.A0A4Y7Q9P9"/>
<dbReference type="VEuPathDB" id="FungiDB:BD410DRAFT_719543"/>
<feature type="non-terminal residue" evidence="2">
    <location>
        <position position="1"/>
    </location>
</feature>
<evidence type="ECO:0000313" key="3">
    <source>
        <dbReference type="Proteomes" id="UP000294933"/>
    </source>
</evidence>
<protein>
    <recommendedName>
        <fullName evidence="1">Altered inheritance of mitochondria protein 41</fullName>
    </recommendedName>
</protein>
<dbReference type="PANTHER" id="PTHR28055">
    <property type="entry name" value="ALTERED INHERITANCE OF MITOCHONDRIA PROTEIN 41, MITOCHONDRIAL"/>
    <property type="match status" value="1"/>
</dbReference>
<dbReference type="InterPro" id="IPR003789">
    <property type="entry name" value="Asn/Gln_tRNA_amidoTrase-B-like"/>
</dbReference>
<comment type="similarity">
    <text evidence="1">Belongs to the AIM41 family.</text>
</comment>
<keyword evidence="3" id="KW-1185">Reference proteome</keyword>
<dbReference type="Pfam" id="PF09424">
    <property type="entry name" value="YqeY"/>
    <property type="match status" value="1"/>
</dbReference>
<accession>A0A4Y7Q9P9</accession>
<dbReference type="Proteomes" id="UP000294933">
    <property type="component" value="Unassembled WGS sequence"/>
</dbReference>
<dbReference type="OrthoDB" id="538640at2759"/>
<dbReference type="GO" id="GO:0005739">
    <property type="term" value="C:mitochondrion"/>
    <property type="evidence" value="ECO:0007669"/>
    <property type="project" value="UniProtKB-SubCell"/>
</dbReference>
<comment type="subcellular location">
    <subcellularLocation>
        <location evidence="1">Mitochondrion</location>
    </subcellularLocation>
</comment>
<organism evidence="2 3">
    <name type="scientific">Rickenella mellea</name>
    <dbReference type="NCBI Taxonomy" id="50990"/>
    <lineage>
        <taxon>Eukaryota</taxon>
        <taxon>Fungi</taxon>
        <taxon>Dikarya</taxon>
        <taxon>Basidiomycota</taxon>
        <taxon>Agaricomycotina</taxon>
        <taxon>Agaricomycetes</taxon>
        <taxon>Hymenochaetales</taxon>
        <taxon>Rickenellaceae</taxon>
        <taxon>Rickenella</taxon>
    </lineage>
</organism>
<dbReference type="SUPFAM" id="SSF89095">
    <property type="entry name" value="GatB/YqeY motif"/>
    <property type="match status" value="1"/>
</dbReference>
<evidence type="ECO:0000256" key="1">
    <source>
        <dbReference type="RuleBase" id="RU365099"/>
    </source>
</evidence>
<proteinExistence type="inferred from homology"/>
<sequence length="139" mass="15526">AKDTFSSTTIRSVLSEIYAADKTVVDKKVNNSTVISIVRKAVVRRNDSARQYIAASRTDLAETETREADLLSTFLPPLKSEAEVDSILRDIISQQNLKDVNPHKRKGELLKAFYSKVDKSLVDGDMVQHRAKEHLANSP</sequence>
<evidence type="ECO:0000313" key="2">
    <source>
        <dbReference type="EMBL" id="TDL24185.1"/>
    </source>
</evidence>
<dbReference type="GO" id="GO:0016884">
    <property type="term" value="F:carbon-nitrogen ligase activity, with glutamine as amido-N-donor"/>
    <property type="evidence" value="ECO:0007669"/>
    <property type="project" value="UniProtKB-UniRule"/>
</dbReference>
<reference evidence="2 3" key="1">
    <citation type="submission" date="2018-06" db="EMBL/GenBank/DDBJ databases">
        <title>A transcriptomic atlas of mushroom development highlights an independent origin of complex multicellularity.</title>
        <authorList>
            <consortium name="DOE Joint Genome Institute"/>
            <person name="Krizsan K."/>
            <person name="Almasi E."/>
            <person name="Merenyi Z."/>
            <person name="Sahu N."/>
            <person name="Viragh M."/>
            <person name="Koszo T."/>
            <person name="Mondo S."/>
            <person name="Kiss B."/>
            <person name="Balint B."/>
            <person name="Kues U."/>
            <person name="Barry K."/>
            <person name="Hegedus J.C."/>
            <person name="Henrissat B."/>
            <person name="Johnson J."/>
            <person name="Lipzen A."/>
            <person name="Ohm R."/>
            <person name="Nagy I."/>
            <person name="Pangilinan J."/>
            <person name="Yan J."/>
            <person name="Xiong Y."/>
            <person name="Grigoriev I.V."/>
            <person name="Hibbett D.S."/>
            <person name="Nagy L.G."/>
        </authorList>
    </citation>
    <scope>NUCLEOTIDE SEQUENCE [LARGE SCALE GENOMIC DNA]</scope>
    <source>
        <strain evidence="2 3">SZMC22713</strain>
    </source>
</reference>
<dbReference type="Gene3D" id="1.10.1510.10">
    <property type="entry name" value="Uncharacterised protein YqeY/AIM41 PF09424, N-terminal domain"/>
    <property type="match status" value="1"/>
</dbReference>
<dbReference type="InterPro" id="IPR019004">
    <property type="entry name" value="YqeY/Aim41"/>
</dbReference>
<gene>
    <name evidence="1" type="primary">AIM41</name>
    <name evidence="2" type="ORF">BD410DRAFT_719543</name>
</gene>
<dbReference type="AlphaFoldDB" id="A0A4Y7Q9P9"/>